<keyword evidence="8 13" id="KW-0442">Lipid degradation</keyword>
<dbReference type="SMART" id="SM00022">
    <property type="entry name" value="PLAc"/>
    <property type="match status" value="1"/>
</dbReference>
<dbReference type="EMBL" id="NHYE01000131">
    <property type="protein sequence ID" value="PPR07405.1"/>
    <property type="molecule type" value="Genomic_DNA"/>
</dbReference>
<dbReference type="Proteomes" id="UP000284706">
    <property type="component" value="Unassembled WGS sequence"/>
</dbReference>
<evidence type="ECO:0000256" key="6">
    <source>
        <dbReference type="ARBA" id="ARBA00022763"/>
    </source>
</evidence>
<keyword evidence="16" id="KW-1133">Transmembrane helix</keyword>
<dbReference type="SUPFAM" id="SSF46934">
    <property type="entry name" value="UBA-like"/>
    <property type="match status" value="1"/>
</dbReference>
<dbReference type="PANTHER" id="PTHR10728">
    <property type="entry name" value="CYTOSOLIC PHOSPHOLIPASE A2"/>
    <property type="match status" value="1"/>
</dbReference>
<dbReference type="NCBIfam" id="TIGR00601">
    <property type="entry name" value="rad23"/>
    <property type="match status" value="1"/>
</dbReference>
<dbReference type="AlphaFoldDB" id="A0A409YWJ1"/>
<dbReference type="InterPro" id="IPR015940">
    <property type="entry name" value="UBA"/>
</dbReference>
<evidence type="ECO:0000256" key="12">
    <source>
        <dbReference type="ARBA" id="ARBA00023242"/>
    </source>
</evidence>
<evidence type="ECO:0000256" key="7">
    <source>
        <dbReference type="ARBA" id="ARBA00022801"/>
    </source>
</evidence>
<keyword evidence="16" id="KW-0472">Membrane</keyword>
<dbReference type="InterPro" id="IPR016035">
    <property type="entry name" value="Acyl_Trfase/lysoPLipase"/>
</dbReference>
<evidence type="ECO:0000259" key="18">
    <source>
        <dbReference type="PROSITE" id="PS50053"/>
    </source>
</evidence>
<dbReference type="InParanoid" id="A0A409YWJ1"/>
<feature type="domain" description="Ubiquitin-like" evidence="18">
    <location>
        <begin position="1"/>
        <end position="76"/>
    </location>
</feature>
<dbReference type="PRINTS" id="PR01839">
    <property type="entry name" value="RAD23PROTEIN"/>
</dbReference>
<organism evidence="20 21">
    <name type="scientific">Gymnopilus dilepis</name>
    <dbReference type="NCBI Taxonomy" id="231916"/>
    <lineage>
        <taxon>Eukaryota</taxon>
        <taxon>Fungi</taxon>
        <taxon>Dikarya</taxon>
        <taxon>Basidiomycota</taxon>
        <taxon>Agaricomycotina</taxon>
        <taxon>Agaricomycetes</taxon>
        <taxon>Agaricomycetidae</taxon>
        <taxon>Agaricales</taxon>
        <taxon>Agaricineae</taxon>
        <taxon>Hymenogastraceae</taxon>
        <taxon>Gymnopilus</taxon>
    </lineage>
</organism>
<evidence type="ECO:0000256" key="14">
    <source>
        <dbReference type="RuleBase" id="RU362103"/>
    </source>
</evidence>
<dbReference type="GO" id="GO:0005634">
    <property type="term" value="C:nucleus"/>
    <property type="evidence" value="ECO:0007669"/>
    <property type="project" value="UniProtKB-SubCell"/>
</dbReference>
<dbReference type="InterPro" id="IPR004806">
    <property type="entry name" value="Rad23"/>
</dbReference>
<comment type="similarity">
    <text evidence="2 14">Belongs to the lysophospholipase family.</text>
</comment>
<feature type="compositionally biased region" description="Low complexity" evidence="15">
    <location>
        <begin position="78"/>
        <end position="91"/>
    </location>
</feature>
<keyword evidence="9 13" id="KW-0443">Lipid metabolism</keyword>
<evidence type="ECO:0000256" key="13">
    <source>
        <dbReference type="PROSITE-ProRule" id="PRU00555"/>
    </source>
</evidence>
<dbReference type="SMART" id="SM00213">
    <property type="entry name" value="UBQ"/>
    <property type="match status" value="1"/>
</dbReference>
<dbReference type="EC" id="3.1.1.5" evidence="3 14"/>
<feature type="region of interest" description="Disordered" evidence="15">
    <location>
        <begin position="181"/>
        <end position="243"/>
    </location>
</feature>
<keyword evidence="6" id="KW-0227">DNA damage</keyword>
<feature type="compositionally biased region" description="Low complexity" evidence="15">
    <location>
        <begin position="100"/>
        <end position="121"/>
    </location>
</feature>
<dbReference type="Gene3D" id="3.40.1090.10">
    <property type="entry name" value="Cytosolic phospholipase A2 catalytic domain"/>
    <property type="match status" value="1"/>
</dbReference>
<dbReference type="GO" id="GO:0043161">
    <property type="term" value="P:proteasome-mediated ubiquitin-dependent protein catabolic process"/>
    <property type="evidence" value="ECO:0007669"/>
    <property type="project" value="InterPro"/>
</dbReference>
<evidence type="ECO:0000256" key="15">
    <source>
        <dbReference type="SAM" id="MobiDB-lite"/>
    </source>
</evidence>
<dbReference type="GO" id="GO:0005829">
    <property type="term" value="C:cytosol"/>
    <property type="evidence" value="ECO:0007669"/>
    <property type="project" value="TreeGrafter"/>
</dbReference>
<dbReference type="InterPro" id="IPR000626">
    <property type="entry name" value="Ubiquitin-like_dom"/>
</dbReference>
<evidence type="ECO:0000256" key="5">
    <source>
        <dbReference type="ARBA" id="ARBA00022737"/>
    </source>
</evidence>
<accession>A0A409YWJ1</accession>
<feature type="domain" description="UBA" evidence="17">
    <location>
        <begin position="132"/>
        <end position="174"/>
    </location>
</feature>
<dbReference type="InterPro" id="IPR009060">
    <property type="entry name" value="UBA-like_sf"/>
</dbReference>
<evidence type="ECO:0000256" key="2">
    <source>
        <dbReference type="ARBA" id="ARBA00008780"/>
    </source>
</evidence>
<dbReference type="Pfam" id="PF00627">
    <property type="entry name" value="UBA"/>
    <property type="match status" value="1"/>
</dbReference>
<dbReference type="Pfam" id="PF00240">
    <property type="entry name" value="ubiquitin"/>
    <property type="match status" value="1"/>
</dbReference>
<feature type="transmembrane region" description="Helical" evidence="16">
    <location>
        <begin position="1037"/>
        <end position="1058"/>
    </location>
</feature>
<keyword evidence="16" id="KW-0812">Transmembrane</keyword>
<evidence type="ECO:0000256" key="10">
    <source>
        <dbReference type="ARBA" id="ARBA00023180"/>
    </source>
</evidence>
<dbReference type="STRING" id="231916.A0A409YWJ1"/>
<dbReference type="Gene3D" id="1.10.10.540">
    <property type="entry name" value="XPC-binding domain"/>
    <property type="match status" value="1"/>
</dbReference>
<dbReference type="FunFam" id="1.10.8.10:FF:000003">
    <property type="entry name" value="UV excision repair protein RAD23 homolog"/>
    <property type="match status" value="1"/>
</dbReference>
<evidence type="ECO:0000259" key="17">
    <source>
        <dbReference type="PROSITE" id="PS50030"/>
    </source>
</evidence>
<dbReference type="Pfam" id="PF01735">
    <property type="entry name" value="PLA2_B"/>
    <property type="match status" value="1"/>
</dbReference>
<evidence type="ECO:0000256" key="8">
    <source>
        <dbReference type="ARBA" id="ARBA00022963"/>
    </source>
</evidence>
<protein>
    <recommendedName>
        <fullName evidence="3 14">Lysophospholipase</fullName>
        <ecNumber evidence="3 14">3.1.1.5</ecNumber>
    </recommendedName>
</protein>
<dbReference type="GO" id="GO:0004623">
    <property type="term" value="F:phospholipase A2 activity"/>
    <property type="evidence" value="ECO:0007669"/>
    <property type="project" value="TreeGrafter"/>
</dbReference>
<dbReference type="SMART" id="SM00727">
    <property type="entry name" value="STI1"/>
    <property type="match status" value="1"/>
</dbReference>
<reference evidence="20 21" key="1">
    <citation type="journal article" date="2018" name="Evol. Lett.">
        <title>Horizontal gene cluster transfer increased hallucinogenic mushroom diversity.</title>
        <authorList>
            <person name="Reynolds H.T."/>
            <person name="Vijayakumar V."/>
            <person name="Gluck-Thaler E."/>
            <person name="Korotkin H.B."/>
            <person name="Matheny P.B."/>
            <person name="Slot J.C."/>
        </authorList>
    </citation>
    <scope>NUCLEOTIDE SEQUENCE [LARGE SCALE GENOMIC DNA]</scope>
    <source>
        <strain evidence="20 21">SRW20</strain>
    </source>
</reference>
<dbReference type="PANTHER" id="PTHR10728:SF33">
    <property type="entry name" value="LYSOPHOSPHOLIPASE 1-RELATED"/>
    <property type="match status" value="1"/>
</dbReference>
<keyword evidence="7 13" id="KW-0378">Hydrolase</keyword>
<dbReference type="Gene3D" id="1.10.8.10">
    <property type="entry name" value="DNA helicase RuvA subunit, C-terminal domain"/>
    <property type="match status" value="1"/>
</dbReference>
<comment type="subcellular location">
    <subcellularLocation>
        <location evidence="1">Nucleus</location>
    </subcellularLocation>
</comment>
<dbReference type="PROSITE" id="PS50030">
    <property type="entry name" value="UBA"/>
    <property type="match status" value="1"/>
</dbReference>
<dbReference type="Pfam" id="PF09280">
    <property type="entry name" value="XPC-binding"/>
    <property type="match status" value="1"/>
</dbReference>
<feature type="region of interest" description="Disordered" evidence="15">
    <location>
        <begin position="78"/>
        <end position="121"/>
    </location>
</feature>
<dbReference type="InterPro" id="IPR002642">
    <property type="entry name" value="LysoPLipase_cat_dom"/>
</dbReference>
<evidence type="ECO:0000256" key="11">
    <source>
        <dbReference type="ARBA" id="ARBA00023204"/>
    </source>
</evidence>
<dbReference type="GO" id="GO:0003684">
    <property type="term" value="F:damaged DNA binding"/>
    <property type="evidence" value="ECO:0007669"/>
    <property type="project" value="InterPro"/>
</dbReference>
<dbReference type="InterPro" id="IPR036353">
    <property type="entry name" value="XPC-bd_sf"/>
</dbReference>
<dbReference type="FunFam" id="3.10.20.90:FF:000254">
    <property type="entry name" value="UV excision repair protein Rad23"/>
    <property type="match status" value="1"/>
</dbReference>
<feature type="compositionally biased region" description="Low complexity" evidence="15">
    <location>
        <begin position="186"/>
        <end position="235"/>
    </location>
</feature>
<name>A0A409YWJ1_9AGAR</name>
<dbReference type="PROSITE" id="PS50053">
    <property type="entry name" value="UBIQUITIN_2"/>
    <property type="match status" value="1"/>
</dbReference>
<evidence type="ECO:0000256" key="3">
    <source>
        <dbReference type="ARBA" id="ARBA00013274"/>
    </source>
</evidence>
<dbReference type="SUPFAM" id="SSF101238">
    <property type="entry name" value="XPC-binding domain"/>
    <property type="match status" value="1"/>
</dbReference>
<keyword evidence="4" id="KW-0732">Signal</keyword>
<keyword evidence="12" id="KW-0539">Nucleus</keyword>
<dbReference type="SMART" id="SM00165">
    <property type="entry name" value="UBA"/>
    <property type="match status" value="1"/>
</dbReference>
<evidence type="ECO:0000256" key="9">
    <source>
        <dbReference type="ARBA" id="ARBA00023098"/>
    </source>
</evidence>
<keyword evidence="21" id="KW-1185">Reference proteome</keyword>
<keyword evidence="10" id="KW-0325">Glycoprotein</keyword>
<dbReference type="OrthoDB" id="4084751at2759"/>
<dbReference type="InterPro" id="IPR015360">
    <property type="entry name" value="XPC-bd"/>
</dbReference>
<evidence type="ECO:0000313" key="21">
    <source>
        <dbReference type="Proteomes" id="UP000284706"/>
    </source>
</evidence>
<dbReference type="GO" id="GO:0006289">
    <property type="term" value="P:nucleotide-excision repair"/>
    <property type="evidence" value="ECO:0007669"/>
    <property type="project" value="InterPro"/>
</dbReference>
<feature type="domain" description="PLA2c" evidence="19">
    <location>
        <begin position="411"/>
        <end position="1002"/>
    </location>
</feature>
<evidence type="ECO:0000256" key="16">
    <source>
        <dbReference type="SAM" id="Phobius"/>
    </source>
</evidence>
<dbReference type="GO" id="GO:0046475">
    <property type="term" value="P:glycerophospholipid catabolic process"/>
    <property type="evidence" value="ECO:0007669"/>
    <property type="project" value="TreeGrafter"/>
</dbReference>
<dbReference type="InterPro" id="IPR029071">
    <property type="entry name" value="Ubiquitin-like_domsf"/>
</dbReference>
<dbReference type="SUPFAM" id="SSF54236">
    <property type="entry name" value="Ubiquitin-like"/>
    <property type="match status" value="1"/>
</dbReference>
<proteinExistence type="inferred from homology"/>
<evidence type="ECO:0000256" key="1">
    <source>
        <dbReference type="ARBA" id="ARBA00004123"/>
    </source>
</evidence>
<dbReference type="CDD" id="cd01805">
    <property type="entry name" value="Ubl_Rad23"/>
    <property type="match status" value="1"/>
</dbReference>
<evidence type="ECO:0000259" key="19">
    <source>
        <dbReference type="PROSITE" id="PS51210"/>
    </source>
</evidence>
<evidence type="ECO:0000256" key="4">
    <source>
        <dbReference type="ARBA" id="ARBA00022729"/>
    </source>
</evidence>
<dbReference type="Gene3D" id="3.10.20.90">
    <property type="entry name" value="Phosphatidylinositol 3-kinase Catalytic Subunit, Chain A, domain 1"/>
    <property type="match status" value="1"/>
</dbReference>
<dbReference type="InterPro" id="IPR006636">
    <property type="entry name" value="STI1_HS-bd"/>
</dbReference>
<dbReference type="PROSITE" id="PS51210">
    <property type="entry name" value="PLA2C"/>
    <property type="match status" value="1"/>
</dbReference>
<dbReference type="FunCoup" id="A0A409YWJ1">
    <property type="interactions" value="199"/>
</dbReference>
<comment type="caution">
    <text evidence="20">The sequence shown here is derived from an EMBL/GenBank/DDBJ whole genome shotgun (WGS) entry which is preliminary data.</text>
</comment>
<evidence type="ECO:0000313" key="20">
    <source>
        <dbReference type="EMBL" id="PPR07405.1"/>
    </source>
</evidence>
<keyword evidence="11" id="KW-0234">DNA repair</keyword>
<dbReference type="GO" id="GO:0004622">
    <property type="term" value="F:phosphatidylcholine lysophospholipase activity"/>
    <property type="evidence" value="ECO:0007669"/>
    <property type="project" value="UniProtKB-EC"/>
</dbReference>
<comment type="catalytic activity">
    <reaction evidence="14">
        <text>a 1-acyl-sn-glycero-3-phosphocholine + H2O = sn-glycerol 3-phosphocholine + a fatty acid + H(+)</text>
        <dbReference type="Rhea" id="RHEA:15177"/>
        <dbReference type="ChEBI" id="CHEBI:15377"/>
        <dbReference type="ChEBI" id="CHEBI:15378"/>
        <dbReference type="ChEBI" id="CHEBI:16870"/>
        <dbReference type="ChEBI" id="CHEBI:28868"/>
        <dbReference type="ChEBI" id="CHEBI:58168"/>
        <dbReference type="EC" id="3.1.1.5"/>
    </reaction>
</comment>
<keyword evidence="5" id="KW-0677">Repeat</keyword>
<sequence>MKITVKTTQQKVFQVDIEASESVAVLKQEIHKSQGHPVEAQKIIYSGKILPDDKSIESCGIKEKDFLVLMVSKPKPAPAVASSTAAPAPEATVPPPQPSAPATTDSVAAPQNPNAASSATPATFGDQSAFLSGDSLQSAISGMMEMGFERDQVLRAMRASFNNPDRAVEYLMTGIPSHLETDAPRQAAGSPTSAQATAAPASAPQASQTQSQPQNLFQLAQQQQQQAGTTASTGGQVPGGHAGHAAHLDLAALRDNPQIQGLREQVAQNPTLIQPLIQQLASQNPAMAQMIAQNPEALFQLLGVGGDEGEDGNPIPPGAHVVSVTEEERAAIQRVRACFTFASFQSHRLNSSKHLDFRDKQSSKLTLPVTKTKSWLLTIFSKADSMTILAGDDSPGPALSVVSYAPSTNVECPDLSTTSLIRTIPLRNQSLHPSEQAYVAGRQATTALAAWKDWLGDGSALGYNLTAYSGPFPSIGIAIPGGGLRAAQYGAGSLLALDSRNATAKAAGTGGLLQVASYMSGLSGGSWVTGSLLFNNWPMSDDLVFGNGQDLGGWLLDLPFVTPDGDNLLSDRNQAFFGSILSSVIAKANEGIDTSITDVWSRMISYHFLNQTSRSNFFTNDSAHGAGQLWSQIPLIPAYQKSLVPFPIIVADSRPLGSNTTTILSFDSVVYEVGPFALKISMFPDVSKITPFEIASYDPSLSSGMNLSYSGTHLVNGRSSNGSSCVMGFDQAGFIMGTSASLFNQILDFAHNTLSQFSKADSTGLLYLLSRQLSEVRTRANDVANWPNPFQGLARTSFQDTSADWLELIDGSSNTENIPYGPLLVKARNVDVIVTLEGSADDPINNWPNGSSLIASSLRQQTLLQSSHQRIPPIPSTPEEFIATGVNARPTFFGCDPSSTEDYPLIIYIPNAPPLTGSNPVTNTPTFQLSYTQLHMHLFFEQVFSNTLSGFVPDANIPDPKWGTCLQCAAFDRARIKANSSMQRSEICSNCFRQYCYDPQNPSSKAELPNRKLVFVDPDPQGLSNLENFFSKDKFKLLGGFFGLVGLVGLILTVIFFYRKGHKNYKPLHDASGLIFEEFPSNSKDIRMNDLT</sequence>
<dbReference type="SUPFAM" id="SSF52151">
    <property type="entry name" value="FabD/lysophospholipase-like"/>
    <property type="match status" value="1"/>
</dbReference>
<gene>
    <name evidence="20" type="ORF">CVT26_013721</name>
</gene>